<comment type="caution">
    <text evidence="1">The sequence shown here is derived from an EMBL/GenBank/DDBJ whole genome shotgun (WGS) entry which is preliminary data.</text>
</comment>
<dbReference type="EMBL" id="JASCZI010273093">
    <property type="protein sequence ID" value="MED6224215.1"/>
    <property type="molecule type" value="Genomic_DNA"/>
</dbReference>
<keyword evidence="2" id="KW-1185">Reference proteome</keyword>
<evidence type="ECO:0008006" key="3">
    <source>
        <dbReference type="Google" id="ProtNLM"/>
    </source>
</evidence>
<dbReference type="PANTHER" id="PTHR47475">
    <property type="entry name" value="CHROMOSOME TRANSMISSION FIDELITY PROTEIN 8"/>
    <property type="match status" value="1"/>
</dbReference>
<dbReference type="Pfam" id="PF09696">
    <property type="entry name" value="Ctf8"/>
    <property type="match status" value="1"/>
</dbReference>
<name>A0ABU6ZQK9_9FABA</name>
<protein>
    <recommendedName>
        <fullName evidence="3">Chromosome transmission fidelity protein 8</fullName>
    </recommendedName>
</protein>
<dbReference type="Proteomes" id="UP001341840">
    <property type="component" value="Unassembled WGS sequence"/>
</dbReference>
<organism evidence="1 2">
    <name type="scientific">Stylosanthes scabra</name>
    <dbReference type="NCBI Taxonomy" id="79078"/>
    <lineage>
        <taxon>Eukaryota</taxon>
        <taxon>Viridiplantae</taxon>
        <taxon>Streptophyta</taxon>
        <taxon>Embryophyta</taxon>
        <taxon>Tracheophyta</taxon>
        <taxon>Spermatophyta</taxon>
        <taxon>Magnoliopsida</taxon>
        <taxon>eudicotyledons</taxon>
        <taxon>Gunneridae</taxon>
        <taxon>Pentapetalae</taxon>
        <taxon>rosids</taxon>
        <taxon>fabids</taxon>
        <taxon>Fabales</taxon>
        <taxon>Fabaceae</taxon>
        <taxon>Papilionoideae</taxon>
        <taxon>50 kb inversion clade</taxon>
        <taxon>dalbergioids sensu lato</taxon>
        <taxon>Dalbergieae</taxon>
        <taxon>Pterocarpus clade</taxon>
        <taxon>Stylosanthes</taxon>
    </lineage>
</organism>
<reference evidence="1 2" key="1">
    <citation type="journal article" date="2023" name="Plants (Basel)">
        <title>Bridging the Gap: Combining Genomics and Transcriptomics Approaches to Understand Stylosanthes scabra, an Orphan Legume from the Brazilian Caatinga.</title>
        <authorList>
            <person name="Ferreira-Neto J.R.C."/>
            <person name="da Silva M.D."/>
            <person name="Binneck E."/>
            <person name="de Melo N.F."/>
            <person name="da Silva R.H."/>
            <person name="de Melo A.L.T.M."/>
            <person name="Pandolfi V."/>
            <person name="Bustamante F.O."/>
            <person name="Brasileiro-Vidal A.C."/>
            <person name="Benko-Iseppon A.M."/>
        </authorList>
    </citation>
    <scope>NUCLEOTIDE SEQUENCE [LARGE SCALE GENOMIC DNA]</scope>
    <source>
        <tissue evidence="1">Leaves</tissue>
    </source>
</reference>
<accession>A0ABU6ZQK9</accession>
<dbReference type="PANTHER" id="PTHR47475:SF2">
    <property type="entry name" value="CHROMOSOME TRANSMISSION FIDELITY PROTEIN 8"/>
    <property type="match status" value="1"/>
</dbReference>
<sequence>MEIRVRCNCREEEEEEGGEGGCKEWAIVELQGIVEPQPGFHDSLPNLQIGILCRPSSQEVYTLTIGYHELTGSKVPLKKPMLVLKKVKHSPTDRGESSGCGEVELQVVGIIRHRILFKNRPKVLISANIKGKTKVYHVGFCSFKSSFVTFQVIFIQ</sequence>
<dbReference type="InterPro" id="IPR018607">
    <property type="entry name" value="Ctf8"/>
</dbReference>
<gene>
    <name evidence="1" type="ORF">PIB30_081749</name>
</gene>
<evidence type="ECO:0000313" key="2">
    <source>
        <dbReference type="Proteomes" id="UP001341840"/>
    </source>
</evidence>
<evidence type="ECO:0000313" key="1">
    <source>
        <dbReference type="EMBL" id="MED6224215.1"/>
    </source>
</evidence>
<proteinExistence type="predicted"/>